<dbReference type="Proteomes" id="UP001060085">
    <property type="component" value="Linkage Group LG01"/>
</dbReference>
<comment type="caution">
    <text evidence="1">The sequence shown here is derived from an EMBL/GenBank/DDBJ whole genome shotgun (WGS) entry which is preliminary data.</text>
</comment>
<evidence type="ECO:0000313" key="2">
    <source>
        <dbReference type="Proteomes" id="UP001060085"/>
    </source>
</evidence>
<organism evidence="1 2">
    <name type="scientific">Catharanthus roseus</name>
    <name type="common">Madagascar periwinkle</name>
    <name type="synonym">Vinca rosea</name>
    <dbReference type="NCBI Taxonomy" id="4058"/>
    <lineage>
        <taxon>Eukaryota</taxon>
        <taxon>Viridiplantae</taxon>
        <taxon>Streptophyta</taxon>
        <taxon>Embryophyta</taxon>
        <taxon>Tracheophyta</taxon>
        <taxon>Spermatophyta</taxon>
        <taxon>Magnoliopsida</taxon>
        <taxon>eudicotyledons</taxon>
        <taxon>Gunneridae</taxon>
        <taxon>Pentapetalae</taxon>
        <taxon>asterids</taxon>
        <taxon>lamiids</taxon>
        <taxon>Gentianales</taxon>
        <taxon>Apocynaceae</taxon>
        <taxon>Rauvolfioideae</taxon>
        <taxon>Vinceae</taxon>
        <taxon>Catharanthinae</taxon>
        <taxon>Catharanthus</taxon>
    </lineage>
</organism>
<name>A0ACC0CE25_CATRO</name>
<protein>
    <submittedName>
        <fullName evidence="1">Uncharacterized protein</fullName>
    </submittedName>
</protein>
<gene>
    <name evidence="1" type="ORF">M9H77_04367</name>
</gene>
<evidence type="ECO:0000313" key="1">
    <source>
        <dbReference type="EMBL" id="KAI5683139.1"/>
    </source>
</evidence>
<keyword evidence="2" id="KW-1185">Reference proteome</keyword>
<accession>A0ACC0CE25</accession>
<dbReference type="EMBL" id="CM044701">
    <property type="protein sequence ID" value="KAI5683139.1"/>
    <property type="molecule type" value="Genomic_DNA"/>
</dbReference>
<proteinExistence type="predicted"/>
<sequence>MTKSSLTHFPALYSRGKHKGSALILLHSVIAKNFYRFKTQPEINSEEKIPNSTRNHHKKSSKSSMEKSGGGGAPTGCYKCGRPGHWSRDCPVNPNSDSNNDLSKNPKENADSFRPATSHPFKKKSVAIPTEKPKKLPRSRPKLTPDLLLSNDGLGHILRHFPRAFKYRGRGHEVSDLGNLLGLYAEWHSRLIPYYSFDQFVHKVEQVGTAKRVKKCIQELREKIANGLDPSKLHETQVQPEISTHEQDAQDTLEQPPVEKINSVQNPDAENVEEHMFNDLWEKAAEGSSQPLHDPSGGAADVHSGGNEQPSKPNSTSGAVMISDEQRARMEVNRLKALERAAARKQSSH</sequence>
<reference evidence="2" key="1">
    <citation type="journal article" date="2023" name="Nat. Plants">
        <title>Single-cell RNA sequencing provides a high-resolution roadmap for understanding the multicellular compartmentation of specialized metabolism.</title>
        <authorList>
            <person name="Sun S."/>
            <person name="Shen X."/>
            <person name="Li Y."/>
            <person name="Li Y."/>
            <person name="Wang S."/>
            <person name="Li R."/>
            <person name="Zhang H."/>
            <person name="Shen G."/>
            <person name="Guo B."/>
            <person name="Wei J."/>
            <person name="Xu J."/>
            <person name="St-Pierre B."/>
            <person name="Chen S."/>
            <person name="Sun C."/>
        </authorList>
    </citation>
    <scope>NUCLEOTIDE SEQUENCE [LARGE SCALE GENOMIC DNA]</scope>
</reference>